<comment type="caution">
    <text evidence="1">The sequence shown here is derived from an EMBL/GenBank/DDBJ whole genome shotgun (WGS) entry which is preliminary data.</text>
</comment>
<dbReference type="Proteomes" id="UP000827872">
    <property type="component" value="Linkage Group LG05"/>
</dbReference>
<evidence type="ECO:0000313" key="1">
    <source>
        <dbReference type="EMBL" id="KAH7999345.1"/>
    </source>
</evidence>
<name>A0ACB8F3M4_9SAUR</name>
<proteinExistence type="predicted"/>
<evidence type="ECO:0000313" key="2">
    <source>
        <dbReference type="Proteomes" id="UP000827872"/>
    </source>
</evidence>
<protein>
    <submittedName>
        <fullName evidence="1">Uncharacterized protein</fullName>
    </submittedName>
</protein>
<accession>A0ACB8F3M4</accession>
<gene>
    <name evidence="1" type="ORF">K3G42_009036</name>
</gene>
<dbReference type="EMBL" id="CM037618">
    <property type="protein sequence ID" value="KAH7999345.1"/>
    <property type="molecule type" value="Genomic_DNA"/>
</dbReference>
<reference evidence="1" key="1">
    <citation type="submission" date="2021-08" db="EMBL/GenBank/DDBJ databases">
        <title>The first chromosome-level gecko genome reveals the dynamic sex chromosomes of Neotropical dwarf geckos (Sphaerodactylidae: Sphaerodactylus).</title>
        <authorList>
            <person name="Pinto B.J."/>
            <person name="Keating S.E."/>
            <person name="Gamble T."/>
        </authorList>
    </citation>
    <scope>NUCLEOTIDE SEQUENCE</scope>
    <source>
        <strain evidence="1">TG3544</strain>
    </source>
</reference>
<sequence>MFVYRGTVKTPPHQNPAGQGKGLQAHARPLKCFPKLQGIIFVYAEEISITQACNRHRRGPPMQAGHLSEKSELWQKLLALGIHRDAPLLQKGRGCGCSQQGRWQSHRVVFALPDFSDHPSFGKLDTKVDRGGVSNQVAPFRTICSVPQGGVGHVWLHCRCDQPGAPPQETP</sequence>
<keyword evidence="2" id="KW-1185">Reference proteome</keyword>
<organism evidence="1 2">
    <name type="scientific">Sphaerodactylus townsendi</name>
    <dbReference type="NCBI Taxonomy" id="933632"/>
    <lineage>
        <taxon>Eukaryota</taxon>
        <taxon>Metazoa</taxon>
        <taxon>Chordata</taxon>
        <taxon>Craniata</taxon>
        <taxon>Vertebrata</taxon>
        <taxon>Euteleostomi</taxon>
        <taxon>Lepidosauria</taxon>
        <taxon>Squamata</taxon>
        <taxon>Bifurcata</taxon>
        <taxon>Gekkota</taxon>
        <taxon>Sphaerodactylidae</taxon>
        <taxon>Sphaerodactylus</taxon>
    </lineage>
</organism>